<gene>
    <name evidence="1" type="ORF">C7379_13212</name>
</gene>
<evidence type="ECO:0000313" key="2">
    <source>
        <dbReference type="Proteomes" id="UP000245870"/>
    </source>
</evidence>
<organism evidence="1 2">
    <name type="scientific">Hallella colorans</name>
    <dbReference type="NCBI Taxonomy" id="1703337"/>
    <lineage>
        <taxon>Bacteria</taxon>
        <taxon>Pseudomonadati</taxon>
        <taxon>Bacteroidota</taxon>
        <taxon>Bacteroidia</taxon>
        <taxon>Bacteroidales</taxon>
        <taxon>Prevotellaceae</taxon>
        <taxon>Hallella</taxon>
    </lineage>
</organism>
<dbReference type="EMBL" id="QENY01000032">
    <property type="protein sequence ID" value="PVX44036.1"/>
    <property type="molecule type" value="Genomic_DNA"/>
</dbReference>
<protein>
    <submittedName>
        <fullName evidence="1">Uncharacterized protein</fullName>
    </submittedName>
</protein>
<accession>A0A2U0TKA5</accession>
<keyword evidence="2" id="KW-1185">Reference proteome</keyword>
<dbReference type="Proteomes" id="UP000245870">
    <property type="component" value="Unassembled WGS sequence"/>
</dbReference>
<dbReference type="AlphaFoldDB" id="A0A2U0TKA5"/>
<comment type="caution">
    <text evidence="1">The sequence shown here is derived from an EMBL/GenBank/DDBJ whole genome shotgun (WGS) entry which is preliminary data.</text>
</comment>
<sequence>MEYIIIISILLLALGAAVYYEITHSYNDDKFKK</sequence>
<name>A0A2U0TKA5_9BACT</name>
<reference evidence="1 2" key="1">
    <citation type="submission" date="2018-05" db="EMBL/GenBank/DDBJ databases">
        <title>Genomic Encyclopedia of Type Strains, Phase IV (KMG-IV): sequencing the most valuable type-strain genomes for metagenomic binning, comparative biology and taxonomic classification.</title>
        <authorList>
            <person name="Goeker M."/>
        </authorList>
    </citation>
    <scope>NUCLEOTIDE SEQUENCE [LARGE SCALE GENOMIC DNA]</scope>
    <source>
        <strain evidence="1 2">DSM 100333</strain>
    </source>
</reference>
<proteinExistence type="predicted"/>
<evidence type="ECO:0000313" key="1">
    <source>
        <dbReference type="EMBL" id="PVX44036.1"/>
    </source>
</evidence>